<dbReference type="EC" id="3.2.1.17" evidence="3"/>
<evidence type="ECO:0000256" key="13">
    <source>
        <dbReference type="SAM" id="SignalP"/>
    </source>
</evidence>
<evidence type="ECO:0000256" key="4">
    <source>
        <dbReference type="ARBA" id="ARBA00022525"/>
    </source>
</evidence>
<dbReference type="Pfam" id="PF05497">
    <property type="entry name" value="Destabilase"/>
    <property type="match status" value="1"/>
</dbReference>
<protein>
    <recommendedName>
        <fullName evidence="3">lysozyme</fullName>
        <ecNumber evidence="3">3.2.1.17</ecNumber>
    </recommendedName>
</protein>
<dbReference type="InterPro" id="IPR008597">
    <property type="entry name" value="Invert_lysozyme"/>
</dbReference>
<dbReference type="GO" id="GO:0003796">
    <property type="term" value="F:lysozyme activity"/>
    <property type="evidence" value="ECO:0007669"/>
    <property type="project" value="UniProtKB-EC"/>
</dbReference>
<name>A0A173GPI3_AZUFA</name>
<feature type="disulfide bond" evidence="12">
    <location>
        <begin position="127"/>
        <end position="133"/>
    </location>
</feature>
<keyword evidence="10 12" id="KW-1015">Disulfide bond</keyword>
<keyword evidence="8" id="KW-0378">Hydrolase</keyword>
<keyword evidence="7 13" id="KW-0732">Signal</keyword>
<evidence type="ECO:0000256" key="3">
    <source>
        <dbReference type="ARBA" id="ARBA00012732"/>
    </source>
</evidence>
<sequence>MCIYLYPNSVENKDTLKMWSILLCFLMISEAASSSCQCSTENGLHARSGAGLSHSILVTLRSGECFKPTGDIVTHDGYHWHELENVHGHHRAWVVGVYVRTSSCGSSGTIHSFATGSVSQKCLNCICKHVSGCHNAPCKWDVYSNSCGYFQLKEAYWHDCGKPGSSFSACAGDLHCSSSCVQNYMKRFIGGSGCAHNCESYARIHGGGPAGCHHASTLHFWSAVESMGCSAHS</sequence>
<evidence type="ECO:0000256" key="11">
    <source>
        <dbReference type="ARBA" id="ARBA00023295"/>
    </source>
</evidence>
<feature type="disulfide bond" evidence="12">
    <location>
        <begin position="138"/>
        <end position="147"/>
    </location>
</feature>
<evidence type="ECO:0000256" key="2">
    <source>
        <dbReference type="ARBA" id="ARBA00004613"/>
    </source>
</evidence>
<organism evidence="14">
    <name type="scientific">Azumapecten farreri</name>
    <name type="common">Farrer's scallop</name>
    <name type="synonym">Chlamys farreri</name>
    <dbReference type="NCBI Taxonomy" id="106299"/>
    <lineage>
        <taxon>Eukaryota</taxon>
        <taxon>Metazoa</taxon>
        <taxon>Spiralia</taxon>
        <taxon>Lophotrochozoa</taxon>
        <taxon>Mollusca</taxon>
        <taxon>Bivalvia</taxon>
        <taxon>Autobranchia</taxon>
        <taxon>Pteriomorphia</taxon>
        <taxon>Pectinida</taxon>
        <taxon>Pectinoidea</taxon>
        <taxon>Pectinidae</taxon>
        <taxon>Azumapecten</taxon>
    </lineage>
</organism>
<feature type="disulfide bond" evidence="12">
    <location>
        <begin position="194"/>
        <end position="212"/>
    </location>
</feature>
<dbReference type="AlphaFoldDB" id="A0A173GPI3"/>
<reference evidence="14" key="1">
    <citation type="submission" date="2015-12" db="EMBL/GenBank/DDBJ databases">
        <authorList>
            <person name="Shamseldin A."/>
            <person name="Moawad H."/>
            <person name="Abd El-Rahim W.M."/>
            <person name="Sadowsky M.J."/>
        </authorList>
    </citation>
    <scope>NUCLEOTIDE SEQUENCE</scope>
</reference>
<dbReference type="GO" id="GO:0031640">
    <property type="term" value="P:killing of cells of another organism"/>
    <property type="evidence" value="ECO:0007669"/>
    <property type="project" value="UniProtKB-KW"/>
</dbReference>
<proteinExistence type="evidence at transcript level"/>
<keyword evidence="9" id="KW-0044">Antibiotic</keyword>
<feature type="chain" id="PRO_5008006536" description="lysozyme" evidence="13">
    <location>
        <begin position="32"/>
        <end position="233"/>
    </location>
</feature>
<evidence type="ECO:0000256" key="6">
    <source>
        <dbReference type="ARBA" id="ARBA00022638"/>
    </source>
</evidence>
<keyword evidence="6" id="KW-0081">Bacteriolytic enzyme</keyword>
<dbReference type="SUPFAM" id="SSF53955">
    <property type="entry name" value="Lysozyme-like"/>
    <property type="match status" value="1"/>
</dbReference>
<dbReference type="PANTHER" id="PTHR11195">
    <property type="entry name" value="DESTABILASE-RELATED"/>
    <property type="match status" value="1"/>
</dbReference>
<comment type="catalytic activity">
    <reaction evidence="1">
        <text>Hydrolysis of (1-&gt;4)-beta-linkages between N-acetylmuramic acid and N-acetyl-D-glucosamine residues in a peptidoglycan and between N-acetyl-D-glucosamine residues in chitodextrins.</text>
        <dbReference type="EC" id="3.2.1.17"/>
    </reaction>
</comment>
<evidence type="ECO:0000256" key="9">
    <source>
        <dbReference type="ARBA" id="ARBA00023022"/>
    </source>
</evidence>
<dbReference type="EMBL" id="KU361831">
    <property type="protein sequence ID" value="ANH58186.1"/>
    <property type="molecule type" value="mRNA"/>
</dbReference>
<accession>A0A173GPI3</accession>
<feature type="disulfide bond" evidence="12">
    <location>
        <begin position="170"/>
        <end position="176"/>
    </location>
</feature>
<evidence type="ECO:0000256" key="12">
    <source>
        <dbReference type="PIRSR" id="PIRSR608597-3"/>
    </source>
</evidence>
<comment type="subcellular location">
    <subcellularLocation>
        <location evidence="2">Secreted</location>
    </subcellularLocation>
</comment>
<evidence type="ECO:0000313" key="14">
    <source>
        <dbReference type="EMBL" id="ANH58186.1"/>
    </source>
</evidence>
<feature type="disulfide bond" evidence="12">
    <location>
        <begin position="122"/>
        <end position="198"/>
    </location>
</feature>
<evidence type="ECO:0000256" key="8">
    <source>
        <dbReference type="ARBA" id="ARBA00022801"/>
    </source>
</evidence>
<dbReference type="GO" id="GO:0042742">
    <property type="term" value="P:defense response to bacterium"/>
    <property type="evidence" value="ECO:0007669"/>
    <property type="project" value="UniProtKB-KW"/>
</dbReference>
<feature type="disulfide bond" evidence="12">
    <location>
        <begin position="125"/>
        <end position="229"/>
    </location>
</feature>
<keyword evidence="11" id="KW-0326">Glycosidase</keyword>
<keyword evidence="4" id="KW-0964">Secreted</keyword>
<evidence type="ECO:0000256" key="10">
    <source>
        <dbReference type="ARBA" id="ARBA00023157"/>
    </source>
</evidence>
<dbReference type="GO" id="GO:0005576">
    <property type="term" value="C:extracellular region"/>
    <property type="evidence" value="ECO:0007669"/>
    <property type="project" value="UniProtKB-SubCell"/>
</dbReference>
<dbReference type="PANTHER" id="PTHR11195:SF13">
    <property type="entry name" value="INVERTEBRATE-TYPE LYSOZYME 2-RELATED"/>
    <property type="match status" value="1"/>
</dbReference>
<dbReference type="PROSITE" id="PS51909">
    <property type="entry name" value="LYSOZYME_I"/>
    <property type="match status" value="1"/>
</dbReference>
<keyword evidence="5" id="KW-0929">Antimicrobial</keyword>
<dbReference type="Gene3D" id="1.10.530.10">
    <property type="match status" value="1"/>
</dbReference>
<evidence type="ECO:0000256" key="5">
    <source>
        <dbReference type="ARBA" id="ARBA00022529"/>
    </source>
</evidence>
<evidence type="ECO:0000256" key="7">
    <source>
        <dbReference type="ARBA" id="ARBA00022729"/>
    </source>
</evidence>
<feature type="disulfide bond" evidence="12">
    <location>
        <begin position="160"/>
        <end position="180"/>
    </location>
</feature>
<dbReference type="InterPro" id="IPR023346">
    <property type="entry name" value="Lysozyme-like_dom_sf"/>
</dbReference>
<evidence type="ECO:0000256" key="1">
    <source>
        <dbReference type="ARBA" id="ARBA00000632"/>
    </source>
</evidence>
<feature type="signal peptide" evidence="13">
    <location>
        <begin position="1"/>
        <end position="31"/>
    </location>
</feature>